<evidence type="ECO:0000313" key="3">
    <source>
        <dbReference type="Proteomes" id="UP001601059"/>
    </source>
</evidence>
<dbReference type="EMBL" id="JBIACK010000022">
    <property type="protein sequence ID" value="MFE8703997.1"/>
    <property type="molecule type" value="Genomic_DNA"/>
</dbReference>
<organism evidence="2 3">
    <name type="scientific">Cytobacillus spartinae</name>
    <dbReference type="NCBI Taxonomy" id="3299023"/>
    <lineage>
        <taxon>Bacteria</taxon>
        <taxon>Bacillati</taxon>
        <taxon>Bacillota</taxon>
        <taxon>Bacilli</taxon>
        <taxon>Bacillales</taxon>
        <taxon>Bacillaceae</taxon>
        <taxon>Cytobacillus</taxon>
    </lineage>
</organism>
<accession>A0ABW6KMN6</accession>
<sequence>MLYIDKEKIYEDFIAVYSRVSTAQQDIQKQIQTAKAYIHNHKIDEDKVIWLEDDGYSANKLTTKEIPKLQELLMLIKQGKVKTIIVYHRDRLARNFYEYVALVKVFYKHGVKVIFTASNQPPFSKKLAIEALYGMFAQSDGMNISSRRNDTNKQFPSNIFGYQRIGKKKDVKYIPNPKIENSLRSFFYEVMRIKSTEDLFQVIMKYKKVLNNKQYHNLLKYLSNPFYAGHMETIYGFEKLNHVTPIVSLEGFQDIQEVLKNLNDDLVAAMTEATKHSIVTPCCSICQQSMTFRTAELGESGYYICQKKHKKVKIEVTQLNALISEHLNQVINGIEIAKVEAEVVAYLNKLKGNNDSKLISYNRKLADS</sequence>
<reference evidence="2 3" key="1">
    <citation type="submission" date="2024-08" db="EMBL/GenBank/DDBJ databases">
        <title>Two novel Cytobacillus novel species.</title>
        <authorList>
            <person name="Liu G."/>
        </authorList>
    </citation>
    <scope>NUCLEOTIDE SEQUENCE [LARGE SCALE GENOMIC DNA]</scope>
    <source>
        <strain evidence="2 3">FJAT-54145</strain>
    </source>
</reference>
<dbReference type="RefSeq" id="WP_389364992.1">
    <property type="nucleotide sequence ID" value="NZ_JBIACK010000022.1"/>
</dbReference>
<dbReference type="Pfam" id="PF00239">
    <property type="entry name" value="Resolvase"/>
    <property type="match status" value="1"/>
</dbReference>
<dbReference type="PANTHER" id="PTHR30461">
    <property type="entry name" value="DNA-INVERTASE FROM LAMBDOID PROPHAGE"/>
    <property type="match status" value="1"/>
</dbReference>
<dbReference type="InterPro" id="IPR036162">
    <property type="entry name" value="Resolvase-like_N_sf"/>
</dbReference>
<dbReference type="PROSITE" id="PS51736">
    <property type="entry name" value="RECOMBINASES_3"/>
    <property type="match status" value="1"/>
</dbReference>
<proteinExistence type="predicted"/>
<comment type="caution">
    <text evidence="2">The sequence shown here is derived from an EMBL/GenBank/DDBJ whole genome shotgun (WGS) entry which is preliminary data.</text>
</comment>
<evidence type="ECO:0000259" key="1">
    <source>
        <dbReference type="PROSITE" id="PS51736"/>
    </source>
</evidence>
<keyword evidence="3" id="KW-1185">Reference proteome</keyword>
<dbReference type="InterPro" id="IPR006119">
    <property type="entry name" value="Resolv_N"/>
</dbReference>
<evidence type="ECO:0000313" key="2">
    <source>
        <dbReference type="EMBL" id="MFE8703997.1"/>
    </source>
</evidence>
<dbReference type="Gene3D" id="3.40.50.1390">
    <property type="entry name" value="Resolvase, N-terminal catalytic domain"/>
    <property type="match status" value="1"/>
</dbReference>
<dbReference type="SMART" id="SM00857">
    <property type="entry name" value="Resolvase"/>
    <property type="match status" value="1"/>
</dbReference>
<dbReference type="Gene3D" id="3.90.1750.20">
    <property type="entry name" value="Putative Large Serine Recombinase, Chain B, Domain 2"/>
    <property type="match status" value="1"/>
</dbReference>
<dbReference type="CDD" id="cd00338">
    <property type="entry name" value="Ser_Recombinase"/>
    <property type="match status" value="1"/>
</dbReference>
<name>A0ABW6KMN6_9BACI</name>
<dbReference type="PANTHER" id="PTHR30461:SF23">
    <property type="entry name" value="DNA RECOMBINASE-RELATED"/>
    <property type="match status" value="1"/>
</dbReference>
<dbReference type="InterPro" id="IPR038109">
    <property type="entry name" value="DNA_bind_recomb_sf"/>
</dbReference>
<protein>
    <submittedName>
        <fullName evidence="2">Recombinase family protein</fullName>
    </submittedName>
</protein>
<gene>
    <name evidence="2" type="ORF">ACFYKX_25845</name>
</gene>
<dbReference type="SUPFAM" id="SSF53041">
    <property type="entry name" value="Resolvase-like"/>
    <property type="match status" value="1"/>
</dbReference>
<feature type="domain" description="Resolvase/invertase-type recombinase catalytic" evidence="1">
    <location>
        <begin position="13"/>
        <end position="166"/>
    </location>
</feature>
<dbReference type="Proteomes" id="UP001601059">
    <property type="component" value="Unassembled WGS sequence"/>
</dbReference>
<dbReference type="InterPro" id="IPR050639">
    <property type="entry name" value="SSR_resolvase"/>
</dbReference>